<dbReference type="Gene3D" id="2.60.120.260">
    <property type="entry name" value="Galactose-binding domain-like"/>
    <property type="match status" value="1"/>
</dbReference>
<dbReference type="EMBL" id="JBBUKT010000004">
    <property type="protein sequence ID" value="MEK7951492.1"/>
    <property type="molecule type" value="Genomic_DNA"/>
</dbReference>
<dbReference type="RefSeq" id="WP_341405096.1">
    <property type="nucleotide sequence ID" value="NZ_JBBUKT010000004.1"/>
</dbReference>
<dbReference type="Gene3D" id="3.20.20.80">
    <property type="entry name" value="Glycosidases"/>
    <property type="match status" value="1"/>
</dbReference>
<dbReference type="SUPFAM" id="SSF49785">
    <property type="entry name" value="Galactose-binding domain-like"/>
    <property type="match status" value="1"/>
</dbReference>
<protein>
    <submittedName>
        <fullName evidence="2">Uncharacterized protein</fullName>
    </submittedName>
</protein>
<proteinExistence type="predicted"/>
<dbReference type="Proteomes" id="UP001371305">
    <property type="component" value="Unassembled WGS sequence"/>
</dbReference>
<gene>
    <name evidence="2" type="ORF">WKV53_13325</name>
</gene>
<evidence type="ECO:0000256" key="1">
    <source>
        <dbReference type="SAM" id="SignalP"/>
    </source>
</evidence>
<comment type="caution">
    <text evidence="2">The sequence shown here is derived from an EMBL/GenBank/DDBJ whole genome shotgun (WGS) entry which is preliminary data.</text>
</comment>
<dbReference type="SUPFAM" id="SSF51445">
    <property type="entry name" value="(Trans)glycosidases"/>
    <property type="match status" value="1"/>
</dbReference>
<dbReference type="InterPro" id="IPR017853">
    <property type="entry name" value="GH"/>
</dbReference>
<feature type="signal peptide" evidence="1">
    <location>
        <begin position="1"/>
        <end position="19"/>
    </location>
</feature>
<sequence length="1119" mass="122329">MKPFSLVVAASVCPLLAFSAPANLLRNGSFEGGTLYWHQIDPAQDTLVKDAKVGEQALRIAKGNIMSAPFVAERGAMMTVSFFVKGEKPGRVGVQMPPSAREVGTKAKRLWTGEAEQSAEVGTEWRRVSFTWPADVPADGFWPNPHYLVQIGGYDQPIVIDGVTVTVGKEGTADYVPRREVECVAECVNLPGWDGAAGNAFDQGATAQMVAHVSNPGSKPREVTVRWQFIDYEGVAAAGEAVDKKISLAAGKTWSAPRPMKLTREGFVYARLSVLGEKGEVLDSSDFPLTSIPYPAKATKPDYRERFGGSFAGGKMMLEKYQRLGFGWTRWFPEGKWHSFQKEKGAAFQWFDAEFDLAQRHGVSQHIVLYGWPPGLMDKEHSGQPLPLDMQWKGDDPRWNDLTIDTAWDRYVKAAVSHYKGKSVIFEIENEPEFDIWESHHAEYAAFTIRTAKQIRATDPGAKVMVNNVYGVPSPVNAAFFKAGGLKYVDVISWHDYHDGWLTDAQGIRKMKQAMAEAGGEKVELWFNEGWAYTNTAVDEPIACTNLTAAESTNAQACSVAEMTIAGQEKTILFHTGYEDHGQSFWDYSGPGTLLWDWYGYPLPLVAMWNVYNYHIGISDEVGFVRPPGANFAIFQDERNGKGVMIAYADRGAKSDVTVALPDFGAEMVAEDIMGNRAAAPRTLVLSKTGRPVILYTSKKTAGKVFLTKLEPLDRKHAGFVVQAEGEAPAWALPPVWEGTKKGESEGSVVMADGKPVWKLEQLWPADMKRAENFRAMTWTGTDWNVKEGGFGGQPGAGLKDGALTFGTRAPHGPENDRYLRTAGLTFVAPRDGVYQLHGKVTTRMWDSGNKTTLHLLKRTGGGVEKVGAVEIANGGEALLEAKSVELAAGDQLTLLPQIDGMFAGGDAVLREFSISFGDGKMGVAKAGYRLPMVWEGKQAGSAEGNPLVAGGKPVWRIDALWPDDPVMVANYLPMKWDGTRWFDKEHEAGGQPAVSVADGGVEFSVRGPWTGMPGQRVAALAFVVPESGTWRIRGKASSKPWTGEAKTFALGVFKKDTQRSAQQAVIALPRSGEEVDLDVKVDLTAGHELVLLPLMPDWHNATNTRVTGLVVERVEASR</sequence>
<feature type="chain" id="PRO_5046041858" evidence="1">
    <location>
        <begin position="20"/>
        <end position="1119"/>
    </location>
</feature>
<keyword evidence="1" id="KW-0732">Signal</keyword>
<reference evidence="2 3" key="1">
    <citation type="submission" date="2024-04" db="EMBL/GenBank/DDBJ databases">
        <title>Luteolibacter sp. isolated from soil.</title>
        <authorList>
            <person name="An J."/>
        </authorList>
    </citation>
    <scope>NUCLEOTIDE SEQUENCE [LARGE SCALE GENOMIC DNA]</scope>
    <source>
        <strain evidence="2 3">Y139</strain>
    </source>
</reference>
<evidence type="ECO:0000313" key="3">
    <source>
        <dbReference type="Proteomes" id="UP001371305"/>
    </source>
</evidence>
<accession>A0ABU9AUQ6</accession>
<organism evidence="2 3">
    <name type="scientific">Luteolibacter soli</name>
    <dbReference type="NCBI Taxonomy" id="3135280"/>
    <lineage>
        <taxon>Bacteria</taxon>
        <taxon>Pseudomonadati</taxon>
        <taxon>Verrucomicrobiota</taxon>
        <taxon>Verrucomicrobiia</taxon>
        <taxon>Verrucomicrobiales</taxon>
        <taxon>Verrucomicrobiaceae</taxon>
        <taxon>Luteolibacter</taxon>
    </lineage>
</organism>
<keyword evidence="3" id="KW-1185">Reference proteome</keyword>
<evidence type="ECO:0000313" key="2">
    <source>
        <dbReference type="EMBL" id="MEK7951492.1"/>
    </source>
</evidence>
<name>A0ABU9AUQ6_9BACT</name>
<dbReference type="InterPro" id="IPR008979">
    <property type="entry name" value="Galactose-bd-like_sf"/>
</dbReference>